<dbReference type="InterPro" id="IPR016162">
    <property type="entry name" value="Ald_DH_N"/>
</dbReference>
<proteinExistence type="predicted"/>
<evidence type="ECO:0000313" key="5">
    <source>
        <dbReference type="Proteomes" id="UP000053669"/>
    </source>
</evidence>
<sequence length="563" mass="60182">MRPGPYERHRELLQSVVRAIAAGECRRPFTEATGQDAADAGMRSTRTAGKVFHSLLGRPFELGQPGELGRVRTESSPYGLAPPIDYPRCDPAELVAAAGHAAAGWRAAGPYQRAGLAVEILRRLNTRSHELALAVHHTTGQPLQGAFRAAGPRAQDRALEAVAQAFAESERVPADLHWKSSERGGRPLQGTCTLVPRGVSLLVGCPDFPLWNGYPGLFASLVTGNPVVVAPHPRSVLPLAITVRVARQVLAEAGHSPDLVTLAVAEPERQVHRRLATDPAVRIVDYTGPARFADWLEQHARQAVVFANRTGLNTVVVDSTDDYRRLVRGLALASCRCNGTVRTTPQNILVPERGFTTDEGHKTLRDLGADLGDAVDRLLGHPARAARALGAITADEVRGALTDAARYGPVLHASGPVTHPDHPYADLRSPLLVRLRASDERVYTREWPGPVSFLVGTESTSHSLALLRRTVARHGALYTSVHSTDPLVLAAAGTAALDAGVHLVENLDDLPADPSSALAELPGSGVNFVTGRFRVVRSRRHAPPSAPVPAPTRLEVDAALADV</sequence>
<keyword evidence="1" id="KW-0560">Oxidoreductase</keyword>
<dbReference type="InterPro" id="IPR050485">
    <property type="entry name" value="Proline_metab_enzyme"/>
</dbReference>
<dbReference type="Gene3D" id="3.40.309.10">
    <property type="entry name" value="Aldehyde Dehydrogenase, Chain A, domain 2"/>
    <property type="match status" value="1"/>
</dbReference>
<dbReference type="RefSeq" id="WP_059203985.1">
    <property type="nucleotide sequence ID" value="NZ_KQ948656.1"/>
</dbReference>
<evidence type="ECO:0000256" key="1">
    <source>
        <dbReference type="ARBA" id="ARBA00023002"/>
    </source>
</evidence>
<dbReference type="EMBL" id="LMWU01000001">
    <property type="protein sequence ID" value="KUN74451.1"/>
    <property type="molecule type" value="Genomic_DNA"/>
</dbReference>
<feature type="domain" description="Aldehyde dehydrogenase" evidence="3">
    <location>
        <begin position="93"/>
        <end position="467"/>
    </location>
</feature>
<reference evidence="4 5" key="1">
    <citation type="submission" date="2015-10" db="EMBL/GenBank/DDBJ databases">
        <title>Draft genome sequence of Streptomyces canus DSM 40017, type strain for the species Streptomyces canus.</title>
        <authorList>
            <person name="Ruckert C."/>
            <person name="Winkler A."/>
            <person name="Kalinowski J."/>
            <person name="Kampfer P."/>
            <person name="Glaeser S."/>
        </authorList>
    </citation>
    <scope>NUCLEOTIDE SEQUENCE [LARGE SCALE GENOMIC DNA]</scope>
    <source>
        <strain evidence="4 5">DSM 40017</strain>
    </source>
</reference>
<evidence type="ECO:0000256" key="2">
    <source>
        <dbReference type="ARBA" id="ARBA00023027"/>
    </source>
</evidence>
<dbReference type="AlphaFoldDB" id="A0A101SI91"/>
<dbReference type="Gene3D" id="3.40.605.10">
    <property type="entry name" value="Aldehyde Dehydrogenase, Chain A, domain 1"/>
    <property type="match status" value="1"/>
</dbReference>
<dbReference type="InterPro" id="IPR015590">
    <property type="entry name" value="Aldehyde_DH_dom"/>
</dbReference>
<comment type="caution">
    <text evidence="4">The sequence shown here is derived from an EMBL/GenBank/DDBJ whole genome shotgun (WGS) entry which is preliminary data.</text>
</comment>
<name>A0A101SI91_9ACTN</name>
<evidence type="ECO:0000259" key="3">
    <source>
        <dbReference type="Pfam" id="PF00171"/>
    </source>
</evidence>
<dbReference type="STRING" id="58343.AQJ46_02610"/>
<dbReference type="Pfam" id="PF00171">
    <property type="entry name" value="Aldedh"/>
    <property type="match status" value="1"/>
</dbReference>
<accession>A0A101SI91</accession>
<dbReference type="InterPro" id="IPR016161">
    <property type="entry name" value="Ald_DH/histidinol_DH"/>
</dbReference>
<organism evidence="4 5">
    <name type="scientific">Streptomyces canus</name>
    <dbReference type="NCBI Taxonomy" id="58343"/>
    <lineage>
        <taxon>Bacteria</taxon>
        <taxon>Bacillati</taxon>
        <taxon>Actinomycetota</taxon>
        <taxon>Actinomycetes</taxon>
        <taxon>Kitasatosporales</taxon>
        <taxon>Streptomycetaceae</taxon>
        <taxon>Streptomyces</taxon>
        <taxon>Streptomyces aurantiacus group</taxon>
    </lineage>
</organism>
<dbReference type="Proteomes" id="UP000053669">
    <property type="component" value="Unassembled WGS sequence"/>
</dbReference>
<dbReference type="SUPFAM" id="SSF53720">
    <property type="entry name" value="ALDH-like"/>
    <property type="match status" value="1"/>
</dbReference>
<protein>
    <submittedName>
        <fullName evidence="4">Phenylacetic acid degradation aldehyde dehydrogenase</fullName>
    </submittedName>
</protein>
<evidence type="ECO:0000313" key="4">
    <source>
        <dbReference type="EMBL" id="KUN74451.1"/>
    </source>
</evidence>
<dbReference type="GO" id="GO:0010133">
    <property type="term" value="P:L-proline catabolic process to L-glutamate"/>
    <property type="evidence" value="ECO:0007669"/>
    <property type="project" value="TreeGrafter"/>
</dbReference>
<keyword evidence="2" id="KW-0520">NAD</keyword>
<dbReference type="GO" id="GO:0003842">
    <property type="term" value="F:L-glutamate gamma-semialdehyde dehydrogenase activity"/>
    <property type="evidence" value="ECO:0007669"/>
    <property type="project" value="TreeGrafter"/>
</dbReference>
<dbReference type="InterPro" id="IPR016163">
    <property type="entry name" value="Ald_DH_C"/>
</dbReference>
<dbReference type="PANTHER" id="PTHR42862">
    <property type="entry name" value="DELTA-1-PYRROLINE-5-CARBOXYLATE DEHYDROGENASE 1, ISOFORM A-RELATED"/>
    <property type="match status" value="1"/>
</dbReference>
<dbReference type="GO" id="GO:0009898">
    <property type="term" value="C:cytoplasmic side of plasma membrane"/>
    <property type="evidence" value="ECO:0007669"/>
    <property type="project" value="TreeGrafter"/>
</dbReference>
<dbReference type="PANTHER" id="PTHR42862:SF1">
    <property type="entry name" value="DELTA-1-PYRROLINE-5-CARBOXYLATE DEHYDROGENASE 2, ISOFORM A-RELATED"/>
    <property type="match status" value="1"/>
</dbReference>
<gene>
    <name evidence="4" type="ORF">AQJ46_02610</name>
</gene>